<organism evidence="2 3">
    <name type="scientific">Paeniglutamicibacter antarcticus</name>
    <dbReference type="NCBI Taxonomy" id="494023"/>
    <lineage>
        <taxon>Bacteria</taxon>
        <taxon>Bacillati</taxon>
        <taxon>Actinomycetota</taxon>
        <taxon>Actinomycetes</taxon>
        <taxon>Micrococcales</taxon>
        <taxon>Micrococcaceae</taxon>
        <taxon>Paeniglutamicibacter</taxon>
    </lineage>
</organism>
<gene>
    <name evidence="2" type="ORF">GCM10025778_30660</name>
</gene>
<dbReference type="RefSeq" id="WP_210102103.1">
    <property type="nucleotide sequence ID" value="NZ_BAABLK010000076.1"/>
</dbReference>
<evidence type="ECO:0000313" key="2">
    <source>
        <dbReference type="EMBL" id="GAA5228528.1"/>
    </source>
</evidence>
<keyword evidence="1" id="KW-0472">Membrane</keyword>
<dbReference type="Pfam" id="PF12679">
    <property type="entry name" value="ABC2_membrane_2"/>
    <property type="match status" value="1"/>
</dbReference>
<feature type="transmembrane region" description="Helical" evidence="1">
    <location>
        <begin position="193"/>
        <end position="217"/>
    </location>
</feature>
<feature type="transmembrane region" description="Helical" evidence="1">
    <location>
        <begin position="133"/>
        <end position="155"/>
    </location>
</feature>
<evidence type="ECO:0008006" key="4">
    <source>
        <dbReference type="Google" id="ProtNLM"/>
    </source>
</evidence>
<dbReference type="PANTHER" id="PTHR43471">
    <property type="entry name" value="ABC TRANSPORTER PERMEASE"/>
    <property type="match status" value="1"/>
</dbReference>
<keyword evidence="3" id="KW-1185">Reference proteome</keyword>
<evidence type="ECO:0000256" key="1">
    <source>
        <dbReference type="SAM" id="Phobius"/>
    </source>
</evidence>
<dbReference type="EMBL" id="BAABLK010000076">
    <property type="protein sequence ID" value="GAA5228528.1"/>
    <property type="molecule type" value="Genomic_DNA"/>
</dbReference>
<feature type="transmembrane region" description="Helical" evidence="1">
    <location>
        <begin position="167"/>
        <end position="186"/>
    </location>
</feature>
<dbReference type="Proteomes" id="UP001501257">
    <property type="component" value="Unassembled WGS sequence"/>
</dbReference>
<comment type="caution">
    <text evidence="2">The sequence shown here is derived from an EMBL/GenBank/DDBJ whole genome shotgun (WGS) entry which is preliminary data.</text>
</comment>
<sequence>MSMSTPLSEAETKSGLGFFAGIGTVFGLEIKQRVRSRGWYIMLAIWFVVIAAIVGLAALSVGSIDSSLDGYQSADSGIGQVMFELVIAFVLFFGMLIAPALSSNSITGDRANGTLAILQNTLLTPGQLLMGKWLAAWVASLAFLLVTLPLIVWAMTYGDVYLRAFPVLLGMLAVELAVVCAIGVGISALANRTLFAVMVSYLLVALLGLGTLIAYGLSLEVVKVDVEASDQVWPDSYENGEYIGEWDEENYTCGPTLYGQQVYATDRNTWLLAMNPFVVVADAAPRPPKPERPESFGMAGPMGMISDGVRYSQAGVEYQVPCLNGIKTVGDPPYQAPMWPLGLGLQVLLAAGILVAGRQRLKTPAGKLASGTRVA</sequence>
<keyword evidence="1" id="KW-0812">Transmembrane</keyword>
<evidence type="ECO:0000313" key="3">
    <source>
        <dbReference type="Proteomes" id="UP001501257"/>
    </source>
</evidence>
<accession>A0ABP9TQF2</accession>
<feature type="transmembrane region" description="Helical" evidence="1">
    <location>
        <begin position="40"/>
        <end position="61"/>
    </location>
</feature>
<feature type="transmembrane region" description="Helical" evidence="1">
    <location>
        <begin position="338"/>
        <end position="357"/>
    </location>
</feature>
<feature type="transmembrane region" description="Helical" evidence="1">
    <location>
        <begin position="81"/>
        <end position="101"/>
    </location>
</feature>
<reference evidence="3" key="1">
    <citation type="journal article" date="2019" name="Int. J. Syst. Evol. Microbiol.">
        <title>The Global Catalogue of Microorganisms (GCM) 10K type strain sequencing project: providing services to taxonomists for standard genome sequencing and annotation.</title>
        <authorList>
            <consortium name="The Broad Institute Genomics Platform"/>
            <consortium name="The Broad Institute Genome Sequencing Center for Infectious Disease"/>
            <person name="Wu L."/>
            <person name="Ma J."/>
        </authorList>
    </citation>
    <scope>NUCLEOTIDE SEQUENCE [LARGE SCALE GENOMIC DNA]</scope>
    <source>
        <strain evidence="3">JCM 18952</strain>
    </source>
</reference>
<keyword evidence="1" id="KW-1133">Transmembrane helix</keyword>
<protein>
    <recommendedName>
        <fullName evidence="4">ABC-type transport system involved in multi-copper enzyme maturation permease subunit</fullName>
    </recommendedName>
</protein>
<name>A0ABP9TQF2_9MICC</name>
<proteinExistence type="predicted"/>